<organism evidence="1 2">
    <name type="scientific">Clostridium butyricum E4 str. BoNT E BL5262</name>
    <dbReference type="NCBI Taxonomy" id="632245"/>
    <lineage>
        <taxon>Bacteria</taxon>
        <taxon>Bacillati</taxon>
        <taxon>Bacillota</taxon>
        <taxon>Clostridia</taxon>
        <taxon>Eubacteriales</taxon>
        <taxon>Clostridiaceae</taxon>
        <taxon>Clostridium</taxon>
    </lineage>
</organism>
<gene>
    <name evidence="1" type="ORF">CLP_1974</name>
</gene>
<protein>
    <recommendedName>
        <fullName evidence="3">SipL SPOCS domain-containing protein</fullName>
    </recommendedName>
</protein>
<dbReference type="HOGENOM" id="CLU_1657757_0_0_9"/>
<reference evidence="1 2" key="1">
    <citation type="submission" date="2009-08" db="EMBL/GenBank/DDBJ databases">
        <authorList>
            <person name="Shrivastava S."/>
            <person name="Brinkac L.B."/>
            <person name="Brown J.L."/>
            <person name="Bruce D.B."/>
            <person name="Detter C."/>
            <person name="Green L.D."/>
            <person name="Munk C.A."/>
            <person name="Rogers Y.C."/>
            <person name="Tapia R."/>
            <person name="Sims D.R."/>
            <person name="Smith L.A."/>
            <person name="Smith T.J."/>
            <person name="Sutton G."/>
            <person name="Brettin T."/>
        </authorList>
    </citation>
    <scope>NUCLEOTIDE SEQUENCE [LARGE SCALE GENOMIC DNA]</scope>
    <source>
        <strain evidence="2">E4 str. BoNT E BL5262</strain>
    </source>
</reference>
<dbReference type="eggNOG" id="ENOG502ZIQ2">
    <property type="taxonomic scope" value="Bacteria"/>
</dbReference>
<accession>C4IG22</accession>
<proteinExistence type="predicted"/>
<name>C4IG22_CLOBU</name>
<dbReference type="AlphaFoldDB" id="C4IG22"/>
<evidence type="ECO:0000313" key="1">
    <source>
        <dbReference type="EMBL" id="EEP53812.1"/>
    </source>
</evidence>
<keyword evidence="2" id="KW-1185">Reference proteome</keyword>
<evidence type="ECO:0008006" key="3">
    <source>
        <dbReference type="Google" id="ProtNLM"/>
    </source>
</evidence>
<sequence length="162" mass="19215">MKAIKEERKMNITLREIKKKAIIECDKELYFKQININEKFKFCEYIDEKYINFKNAVLHLPRIKLIDTIEGISYEGQKLSGKKLVLCGYFELSFFVDYENKCFYVKKNIPLSTFIVVPTNTTEEKPLCIFYCIEDVTITNIECNYVFISITVHLEYDDNDNI</sequence>
<dbReference type="EMBL" id="ACOM01000005">
    <property type="protein sequence ID" value="EEP53812.1"/>
    <property type="molecule type" value="Genomic_DNA"/>
</dbReference>
<dbReference type="Proteomes" id="UP000003081">
    <property type="component" value="Unassembled WGS sequence"/>
</dbReference>
<evidence type="ECO:0000313" key="2">
    <source>
        <dbReference type="Proteomes" id="UP000003081"/>
    </source>
</evidence>
<comment type="caution">
    <text evidence="1">The sequence shown here is derived from an EMBL/GenBank/DDBJ whole genome shotgun (WGS) entry which is preliminary data.</text>
</comment>